<organism evidence="2 3">
    <name type="scientific">Umezawaea tangerina</name>
    <dbReference type="NCBI Taxonomy" id="84725"/>
    <lineage>
        <taxon>Bacteria</taxon>
        <taxon>Bacillati</taxon>
        <taxon>Actinomycetota</taxon>
        <taxon>Actinomycetes</taxon>
        <taxon>Pseudonocardiales</taxon>
        <taxon>Pseudonocardiaceae</taxon>
        <taxon>Umezawaea</taxon>
    </lineage>
</organism>
<evidence type="ECO:0000313" key="3">
    <source>
        <dbReference type="Proteomes" id="UP000239494"/>
    </source>
</evidence>
<keyword evidence="1" id="KW-0472">Membrane</keyword>
<evidence type="ECO:0000313" key="2">
    <source>
        <dbReference type="EMBL" id="PRY34585.1"/>
    </source>
</evidence>
<dbReference type="RefSeq" id="WP_146175098.1">
    <property type="nucleotide sequence ID" value="NZ_PVTF01000016.1"/>
</dbReference>
<evidence type="ECO:0000256" key="1">
    <source>
        <dbReference type="SAM" id="Phobius"/>
    </source>
</evidence>
<name>A0A2T0SMF9_9PSEU</name>
<accession>A0A2T0SMF9</accession>
<proteinExistence type="predicted"/>
<reference evidence="2 3" key="1">
    <citation type="submission" date="2018-03" db="EMBL/GenBank/DDBJ databases">
        <title>Genomic Encyclopedia of Archaeal and Bacterial Type Strains, Phase II (KMG-II): from individual species to whole genera.</title>
        <authorList>
            <person name="Goeker M."/>
        </authorList>
    </citation>
    <scope>NUCLEOTIDE SEQUENCE [LARGE SCALE GENOMIC DNA]</scope>
    <source>
        <strain evidence="2 3">DSM 44720</strain>
    </source>
</reference>
<sequence>MTENQYEAPERQPVPRSGTSRWIAVFAVLVLLVGGTVWWTIAHADPDPDIVDATRCDGLDATTGEGFALHRDDQGQCLGWTVDRDHAFGTKDERVQRVVKAVVDENRAVAGGKSPYVRVAVMMPMAARPGGKLDDDSILHALEGALTAQEVANSDPEYGDVGLKVQLVLANTGWDQKAWKDVVEQLGGLTSGEHRLVAVTGLGVSVPQTRAASVELNTRWGLPSVGAVLTADDMTTRGAEPANTRPALFKVSPSNHDYAMALADSLRAEHPEVTCGFLVADRNDDNYVESLGKAFVHVFPEFDLDKHRASFTGSTTDTNQASNLFQPAVNAINALPEGKPAVVFYAGRDADLPSFVRSLATRARSAEPVVLATGMTGLTVIASGTKGKGDEALTTADLADAKVTIMAASSTDVVGWRQNLNVPERFASFRATFTGTLGFPDGDLDDGYAVMHHDAVVAAVKAARSIYSNGDGKRLPTPQDVRNGLYSLAQDKVDGASGSFHWEDTTSDNDLWPTGKPVPVVSYPRTPQPRAPYLTVCRKLKAPASLANYEVVDC</sequence>
<dbReference type="AlphaFoldDB" id="A0A2T0SMF9"/>
<dbReference type="SUPFAM" id="SSF53822">
    <property type="entry name" value="Periplasmic binding protein-like I"/>
    <property type="match status" value="1"/>
</dbReference>
<keyword evidence="1" id="KW-1133">Transmembrane helix</keyword>
<gene>
    <name evidence="2" type="ORF">CLV43_11692</name>
</gene>
<dbReference type="InterPro" id="IPR028082">
    <property type="entry name" value="Peripla_BP_I"/>
</dbReference>
<comment type="caution">
    <text evidence="2">The sequence shown here is derived from an EMBL/GenBank/DDBJ whole genome shotgun (WGS) entry which is preliminary data.</text>
</comment>
<feature type="transmembrane region" description="Helical" evidence="1">
    <location>
        <begin position="21"/>
        <end position="41"/>
    </location>
</feature>
<keyword evidence="1" id="KW-0812">Transmembrane</keyword>
<protein>
    <submittedName>
        <fullName evidence="2">ABC-type branched-subunit amino acid transport system substrate-binding protein</fullName>
    </submittedName>
</protein>
<dbReference type="Proteomes" id="UP000239494">
    <property type="component" value="Unassembled WGS sequence"/>
</dbReference>
<dbReference type="OrthoDB" id="3440574at2"/>
<dbReference type="EMBL" id="PVTF01000016">
    <property type="protein sequence ID" value="PRY34585.1"/>
    <property type="molecule type" value="Genomic_DNA"/>
</dbReference>
<keyword evidence="3" id="KW-1185">Reference proteome</keyword>